<proteinExistence type="inferred from homology"/>
<dbReference type="PANTHER" id="PTHR30250">
    <property type="entry name" value="PST FAMILY PREDICTED COLANIC ACID TRANSPORTER"/>
    <property type="match status" value="1"/>
</dbReference>
<feature type="transmembrane region" description="Helical" evidence="7">
    <location>
        <begin position="115"/>
        <end position="135"/>
    </location>
</feature>
<dbReference type="GO" id="GO:0005886">
    <property type="term" value="C:plasma membrane"/>
    <property type="evidence" value="ECO:0007669"/>
    <property type="project" value="UniProtKB-SubCell"/>
</dbReference>
<feature type="transmembrane region" description="Helical" evidence="7">
    <location>
        <begin position="12"/>
        <end position="37"/>
    </location>
</feature>
<feature type="transmembrane region" description="Helical" evidence="7">
    <location>
        <begin position="355"/>
        <end position="375"/>
    </location>
</feature>
<organism evidence="8 9">
    <name type="scientific">Chryseobacterium scophthalmum</name>
    <dbReference type="NCBI Taxonomy" id="59733"/>
    <lineage>
        <taxon>Bacteria</taxon>
        <taxon>Pseudomonadati</taxon>
        <taxon>Bacteroidota</taxon>
        <taxon>Flavobacteriia</taxon>
        <taxon>Flavobacteriales</taxon>
        <taxon>Weeksellaceae</taxon>
        <taxon>Chryseobacterium group</taxon>
        <taxon>Chryseobacterium</taxon>
    </lineage>
</organism>
<dbReference type="Pfam" id="PF13440">
    <property type="entry name" value="Polysacc_synt_3"/>
    <property type="match status" value="1"/>
</dbReference>
<feature type="transmembrane region" description="Helical" evidence="7">
    <location>
        <begin position="381"/>
        <end position="399"/>
    </location>
</feature>
<dbReference type="AlphaFoldDB" id="A0A1N6I966"/>
<keyword evidence="5 7" id="KW-1133">Transmembrane helix</keyword>
<comment type="similarity">
    <text evidence="2">Belongs to the polysaccharide synthase family.</text>
</comment>
<dbReference type="PANTHER" id="PTHR30250:SF10">
    <property type="entry name" value="LIPOPOLYSACCHARIDE BIOSYNTHESIS PROTEIN WZXC"/>
    <property type="match status" value="1"/>
</dbReference>
<feature type="transmembrane region" description="Helical" evidence="7">
    <location>
        <begin position="147"/>
        <end position="165"/>
    </location>
</feature>
<evidence type="ECO:0000256" key="5">
    <source>
        <dbReference type="ARBA" id="ARBA00022989"/>
    </source>
</evidence>
<evidence type="ECO:0000256" key="3">
    <source>
        <dbReference type="ARBA" id="ARBA00022475"/>
    </source>
</evidence>
<protein>
    <submittedName>
        <fullName evidence="8">Membrane protein involved in the export of O-antigen and teichoic acid</fullName>
    </submittedName>
</protein>
<dbReference type="RefSeq" id="WP_074231409.1">
    <property type="nucleotide sequence ID" value="NZ_FSRQ01000003.1"/>
</dbReference>
<evidence type="ECO:0000256" key="2">
    <source>
        <dbReference type="ARBA" id="ARBA00007430"/>
    </source>
</evidence>
<keyword evidence="9" id="KW-1185">Reference proteome</keyword>
<dbReference type="STRING" id="59733.SAMN05421769_3167"/>
<feature type="transmembrane region" description="Helical" evidence="7">
    <location>
        <begin position="291"/>
        <end position="314"/>
    </location>
</feature>
<accession>A0A1N6I966</accession>
<dbReference type="EMBL" id="FSRQ01000003">
    <property type="protein sequence ID" value="SIO28564.1"/>
    <property type="molecule type" value="Genomic_DNA"/>
</dbReference>
<feature type="transmembrane region" description="Helical" evidence="7">
    <location>
        <begin position="411"/>
        <end position="430"/>
    </location>
</feature>
<evidence type="ECO:0000256" key="1">
    <source>
        <dbReference type="ARBA" id="ARBA00004651"/>
    </source>
</evidence>
<name>A0A1N6I966_9FLAO</name>
<dbReference type="OrthoDB" id="9770347at2"/>
<feature type="transmembrane region" description="Helical" evidence="7">
    <location>
        <begin position="320"/>
        <end position="343"/>
    </location>
</feature>
<dbReference type="InterPro" id="IPR050833">
    <property type="entry name" value="Poly_Biosynth_Transport"/>
</dbReference>
<dbReference type="Proteomes" id="UP000184782">
    <property type="component" value="Unassembled WGS sequence"/>
</dbReference>
<gene>
    <name evidence="8" type="ORF">SAMN05421769_3167</name>
</gene>
<feature type="transmembrane region" description="Helical" evidence="7">
    <location>
        <begin position="442"/>
        <end position="463"/>
    </location>
</feature>
<feature type="transmembrane region" description="Helical" evidence="7">
    <location>
        <begin position="171"/>
        <end position="193"/>
    </location>
</feature>
<keyword evidence="6 7" id="KW-0472">Membrane</keyword>
<comment type="subcellular location">
    <subcellularLocation>
        <location evidence="1">Cell membrane</location>
        <topology evidence="1">Multi-pass membrane protein</topology>
    </subcellularLocation>
</comment>
<evidence type="ECO:0000256" key="4">
    <source>
        <dbReference type="ARBA" id="ARBA00022692"/>
    </source>
</evidence>
<sequence length="478" mass="54584">MTLRNQVITGAVWTYGQQFGTQIVQFGVSIILARLIAPSDFGLIGMITIFIGLGTALFEGGLTNSLIRSTSLNDDDYSTVFIFNVLVSCIIYVIIFITAPFIADFYDQPVLNNLIRIYSISFIINSLSAVHNTLLIKEMKFKKIAMIALPSLIVYSIIAILMAFQDYGVWSLVYSFLASSLVSTVSLWFFSGWKPKLRFSREKFKLHFGYGNKLMLSSVLDIIFTNLYQIVIGKMYNATLLGYYTRANTLMMLPVTNISTTLNKVAFPTFSQMQNDDERLKSAYKRIMLSVIFLVTPVLTLMMVLAKSLIIFLLTEKWLAIVPMFQILCLSGILYPLHIYNLLILQVKGKSNLFLYLEVVKKIITVIVLIISFYFGFYGLLWGQVILSVICLFINTHYAGKFLNYNVFQQLKDIFPLFLLSFIMAILLYFADKYLFISLSNFWKLVFGTFMGGFFYISASVIFKLSSFHEIKKIVIKR</sequence>
<evidence type="ECO:0000256" key="7">
    <source>
        <dbReference type="SAM" id="Phobius"/>
    </source>
</evidence>
<evidence type="ECO:0000313" key="9">
    <source>
        <dbReference type="Proteomes" id="UP000184782"/>
    </source>
</evidence>
<keyword evidence="4 7" id="KW-0812">Transmembrane</keyword>
<feature type="transmembrane region" description="Helical" evidence="7">
    <location>
        <begin position="79"/>
        <end position="103"/>
    </location>
</feature>
<evidence type="ECO:0000313" key="8">
    <source>
        <dbReference type="EMBL" id="SIO28564.1"/>
    </source>
</evidence>
<reference evidence="9" key="1">
    <citation type="submission" date="2016-12" db="EMBL/GenBank/DDBJ databases">
        <authorList>
            <person name="Varghese N."/>
            <person name="Submissions S."/>
        </authorList>
    </citation>
    <scope>NUCLEOTIDE SEQUENCE [LARGE SCALE GENOMIC DNA]</scope>
    <source>
        <strain evidence="9">DSM 16779</strain>
    </source>
</reference>
<dbReference type="CDD" id="cd13127">
    <property type="entry name" value="MATE_tuaB_like"/>
    <property type="match status" value="1"/>
</dbReference>
<evidence type="ECO:0000256" key="6">
    <source>
        <dbReference type="ARBA" id="ARBA00023136"/>
    </source>
</evidence>
<feature type="transmembrane region" description="Helical" evidence="7">
    <location>
        <begin position="43"/>
        <end position="67"/>
    </location>
</feature>
<keyword evidence="3" id="KW-1003">Cell membrane</keyword>